<dbReference type="Gene3D" id="1.10.150.40">
    <property type="entry name" value="Barrier-to-autointegration factor, BAF"/>
    <property type="match status" value="1"/>
</dbReference>
<dbReference type="SUPFAM" id="SSF47798">
    <property type="entry name" value="Barrier-to-autointegration factor, BAF"/>
    <property type="match status" value="1"/>
</dbReference>
<keyword evidence="2" id="KW-0539">Nucleus</keyword>
<dbReference type="AlphaFoldDB" id="A0A1W0XCC1"/>
<gene>
    <name evidence="6" type="ORF">BV898_00836</name>
</gene>
<name>A0A1W0XCC1_HYPEX</name>
<evidence type="ECO:0000313" key="6">
    <source>
        <dbReference type="EMBL" id="OQV25146.1"/>
    </source>
</evidence>
<evidence type="ECO:0000256" key="2">
    <source>
        <dbReference type="ARBA" id="ARBA00023242"/>
    </source>
</evidence>
<reference evidence="7" key="1">
    <citation type="submission" date="2017-01" db="EMBL/GenBank/DDBJ databases">
        <title>Comparative genomics of anhydrobiosis in the tardigrade Hypsibius dujardini.</title>
        <authorList>
            <person name="Yoshida Y."/>
            <person name="Koutsovoulos G."/>
            <person name="Laetsch D."/>
            <person name="Stevens L."/>
            <person name="Kumar S."/>
            <person name="Horikawa D."/>
            <person name="Ishino K."/>
            <person name="Komine S."/>
            <person name="Tomita M."/>
            <person name="Blaxter M."/>
            <person name="Arakawa K."/>
        </authorList>
    </citation>
    <scope>NUCLEOTIDE SEQUENCE [LARGE SCALE GENOMIC DNA]</scope>
    <source>
        <strain evidence="7">Z151</strain>
    </source>
</reference>
<feature type="region of interest" description="Disordered" evidence="5">
    <location>
        <begin position="1"/>
        <end position="21"/>
    </location>
</feature>
<dbReference type="GO" id="GO:0005634">
    <property type="term" value="C:nucleus"/>
    <property type="evidence" value="ECO:0007669"/>
    <property type="project" value="UniProtKB-SubCell"/>
</dbReference>
<dbReference type="EMBL" id="MTYJ01000003">
    <property type="protein sequence ID" value="OQV25146.1"/>
    <property type="molecule type" value="Genomic_DNA"/>
</dbReference>
<dbReference type="GO" id="GO:0000793">
    <property type="term" value="C:condensed chromosome"/>
    <property type="evidence" value="ECO:0007669"/>
    <property type="project" value="TreeGrafter"/>
</dbReference>
<evidence type="ECO:0000313" key="7">
    <source>
        <dbReference type="Proteomes" id="UP000192578"/>
    </source>
</evidence>
<protein>
    <recommendedName>
        <fullName evidence="3">Barrier-to-autointegration factor-like protein</fullName>
    </recommendedName>
    <alternativeName>
        <fullName evidence="4">Barrier-to-autointegration factor 2</fullName>
    </alternativeName>
</protein>
<dbReference type="PANTHER" id="PTHR47507">
    <property type="entry name" value="BARRIER TO AUTOINTEGRATION FACTOR 2"/>
    <property type="match status" value="1"/>
</dbReference>
<dbReference type="InterPro" id="IPR004122">
    <property type="entry name" value="BAF_prot"/>
</dbReference>
<evidence type="ECO:0000256" key="4">
    <source>
        <dbReference type="ARBA" id="ARBA00079764"/>
    </source>
</evidence>
<dbReference type="SMART" id="SM01023">
    <property type="entry name" value="BAF"/>
    <property type="match status" value="1"/>
</dbReference>
<dbReference type="InterPro" id="IPR051387">
    <property type="entry name" value="BAF"/>
</dbReference>
<evidence type="ECO:0000256" key="1">
    <source>
        <dbReference type="ARBA" id="ARBA00004123"/>
    </source>
</evidence>
<dbReference type="PANTHER" id="PTHR47507:SF6">
    <property type="entry name" value="BARRIER-TO-AUTOINTEGRATION FACTOR"/>
    <property type="match status" value="1"/>
</dbReference>
<dbReference type="InterPro" id="IPR036617">
    <property type="entry name" value="BAF_sf"/>
</dbReference>
<sequence length="174" mass="19732">MQNAQWIDPETVRNRTPPQHLTSDQTVLNAKSVQSPSRYDITPSPTDRVAERHTAYVRIDDSPLWWWWALPSFANGSIDLWKKMSATTSQKFRTFQSEPIGEKEVTTVAGIGDVLGARLVEKGYDKAYVLLGQFLVLKKDKELFADWLHEACNANAKQSKDCAECLADYVKDNL</sequence>
<comment type="caution">
    <text evidence="6">The sequence shown here is derived from an EMBL/GenBank/DDBJ whole genome shotgun (WGS) entry which is preliminary data.</text>
</comment>
<keyword evidence="7" id="KW-1185">Reference proteome</keyword>
<dbReference type="FunFam" id="1.10.150.40:FF:000002">
    <property type="entry name" value="Barrier to autointegration factor 2"/>
    <property type="match status" value="1"/>
</dbReference>
<dbReference type="OrthoDB" id="9997163at2759"/>
<evidence type="ECO:0000256" key="5">
    <source>
        <dbReference type="SAM" id="MobiDB-lite"/>
    </source>
</evidence>
<dbReference type="Proteomes" id="UP000192578">
    <property type="component" value="Unassembled WGS sequence"/>
</dbReference>
<dbReference type="GO" id="GO:0003677">
    <property type="term" value="F:DNA binding"/>
    <property type="evidence" value="ECO:0007669"/>
    <property type="project" value="InterPro"/>
</dbReference>
<organism evidence="6 7">
    <name type="scientific">Hypsibius exemplaris</name>
    <name type="common">Freshwater tardigrade</name>
    <dbReference type="NCBI Taxonomy" id="2072580"/>
    <lineage>
        <taxon>Eukaryota</taxon>
        <taxon>Metazoa</taxon>
        <taxon>Ecdysozoa</taxon>
        <taxon>Tardigrada</taxon>
        <taxon>Eutardigrada</taxon>
        <taxon>Parachela</taxon>
        <taxon>Hypsibioidea</taxon>
        <taxon>Hypsibiidae</taxon>
        <taxon>Hypsibius</taxon>
    </lineage>
</organism>
<accession>A0A1W0XCC1</accession>
<proteinExistence type="predicted"/>
<dbReference type="GO" id="GO:0051276">
    <property type="term" value="P:chromosome organization"/>
    <property type="evidence" value="ECO:0007669"/>
    <property type="project" value="TreeGrafter"/>
</dbReference>
<comment type="subcellular location">
    <subcellularLocation>
        <location evidence="1">Nucleus</location>
    </subcellularLocation>
</comment>
<dbReference type="Pfam" id="PF02961">
    <property type="entry name" value="SAM_BAF"/>
    <property type="match status" value="1"/>
</dbReference>
<evidence type="ECO:0000256" key="3">
    <source>
        <dbReference type="ARBA" id="ARBA00074730"/>
    </source>
</evidence>